<feature type="compositionally biased region" description="Low complexity" evidence="1">
    <location>
        <begin position="9"/>
        <end position="26"/>
    </location>
</feature>
<name>A0A3P7P420_DIBLA</name>
<evidence type="ECO:0000313" key="3">
    <source>
        <dbReference type="Proteomes" id="UP000281553"/>
    </source>
</evidence>
<accession>A0A3P7P420</accession>
<feature type="region of interest" description="Disordered" evidence="1">
    <location>
        <begin position="1"/>
        <end position="26"/>
    </location>
</feature>
<organism evidence="2 3">
    <name type="scientific">Dibothriocephalus latus</name>
    <name type="common">Fish tapeworm</name>
    <name type="synonym">Diphyllobothrium latum</name>
    <dbReference type="NCBI Taxonomy" id="60516"/>
    <lineage>
        <taxon>Eukaryota</taxon>
        <taxon>Metazoa</taxon>
        <taxon>Spiralia</taxon>
        <taxon>Lophotrochozoa</taxon>
        <taxon>Platyhelminthes</taxon>
        <taxon>Cestoda</taxon>
        <taxon>Eucestoda</taxon>
        <taxon>Diphyllobothriidea</taxon>
        <taxon>Diphyllobothriidae</taxon>
        <taxon>Dibothriocephalus</taxon>
    </lineage>
</organism>
<proteinExistence type="predicted"/>
<protein>
    <submittedName>
        <fullName evidence="2">Uncharacterized protein</fullName>
    </submittedName>
</protein>
<reference evidence="2 3" key="1">
    <citation type="submission" date="2018-11" db="EMBL/GenBank/DDBJ databases">
        <authorList>
            <consortium name="Pathogen Informatics"/>
        </authorList>
    </citation>
    <scope>NUCLEOTIDE SEQUENCE [LARGE SCALE GENOMIC DNA]</scope>
</reference>
<evidence type="ECO:0000256" key="1">
    <source>
        <dbReference type="SAM" id="MobiDB-lite"/>
    </source>
</evidence>
<sequence>MNAEDDSDYSSISTLDSSSTSDSSIDAQTFLQRIRDKTRLKAKKVIKTSKSPCYSSSTSVSSDCTEEDFQMALQNLLKSSAKSVDPGVEGTSVQSEGKKGMLDNLEQVRDEMAGREPHGTQKVATGEQLNKLQKHEGDCSLETSTSNPLLGFSTGSNGEVSFGAFIRLPQDGPQYLKSFCQRAERHLKGLQCQYNCKIHIAEEPVKYRATNVYHLTISGAAYRNVLRCKNGLPSFLSKLLITSHGNNEDFMRCRPNRR</sequence>
<dbReference type="AlphaFoldDB" id="A0A3P7P420"/>
<keyword evidence="3" id="KW-1185">Reference proteome</keyword>
<dbReference type="Proteomes" id="UP000281553">
    <property type="component" value="Unassembled WGS sequence"/>
</dbReference>
<gene>
    <name evidence="2" type="ORF">DILT_LOCUS10833</name>
</gene>
<dbReference type="EMBL" id="UYRU01061076">
    <property type="protein sequence ID" value="VDN15002.1"/>
    <property type="molecule type" value="Genomic_DNA"/>
</dbReference>
<dbReference type="OrthoDB" id="10468448at2759"/>
<evidence type="ECO:0000313" key="2">
    <source>
        <dbReference type="EMBL" id="VDN15002.1"/>
    </source>
</evidence>